<dbReference type="Proteomes" id="UP000198906">
    <property type="component" value="Unassembled WGS sequence"/>
</dbReference>
<dbReference type="AlphaFoldDB" id="A0A1C6RSS5"/>
<dbReference type="STRING" id="47866.GA0074694_2925"/>
<evidence type="ECO:0000313" key="2">
    <source>
        <dbReference type="Proteomes" id="UP000198906"/>
    </source>
</evidence>
<evidence type="ECO:0000313" key="1">
    <source>
        <dbReference type="EMBL" id="SCL20102.1"/>
    </source>
</evidence>
<sequence>MRAFLRRAVEIGRRAIGIRWESQREPVRSEAPSGRGTAYRSRAAGPLRPWQVRDRLFTPRGRHGVDAAEVRIFLDRVADDLAACYAEVARAHAEADRVREALRQWQTEMAQRGSMAGAR</sequence>
<name>A0A1C6RSS5_9ACTN</name>
<keyword evidence="2" id="KW-1185">Reference proteome</keyword>
<protein>
    <submittedName>
        <fullName evidence="1">DivIVA domain-containing protein</fullName>
    </submittedName>
</protein>
<dbReference type="EMBL" id="FMHU01000001">
    <property type="protein sequence ID" value="SCL20102.1"/>
    <property type="molecule type" value="Genomic_DNA"/>
</dbReference>
<accession>A0A1C6RSS5</accession>
<dbReference type="Gene3D" id="6.10.250.660">
    <property type="match status" value="1"/>
</dbReference>
<organism evidence="1 2">
    <name type="scientific">Micromonospora inyonensis</name>
    <dbReference type="NCBI Taxonomy" id="47866"/>
    <lineage>
        <taxon>Bacteria</taxon>
        <taxon>Bacillati</taxon>
        <taxon>Actinomycetota</taxon>
        <taxon>Actinomycetes</taxon>
        <taxon>Micromonosporales</taxon>
        <taxon>Micromonosporaceae</taxon>
        <taxon>Micromonospora</taxon>
    </lineage>
</organism>
<dbReference type="NCBIfam" id="TIGR03544">
    <property type="entry name" value="DivI1A_domain"/>
    <property type="match status" value="1"/>
</dbReference>
<gene>
    <name evidence="1" type="ORF">GA0074694_2925</name>
</gene>
<dbReference type="InterPro" id="IPR019933">
    <property type="entry name" value="DivIVA_domain"/>
</dbReference>
<proteinExistence type="predicted"/>
<reference evidence="2" key="1">
    <citation type="submission" date="2016-06" db="EMBL/GenBank/DDBJ databases">
        <authorList>
            <person name="Varghese N."/>
        </authorList>
    </citation>
    <scope>NUCLEOTIDE SEQUENCE [LARGE SCALE GENOMIC DNA]</scope>
    <source>
        <strain evidence="2">DSM 46123</strain>
    </source>
</reference>